<dbReference type="Proteomes" id="UP000799770">
    <property type="component" value="Unassembled WGS sequence"/>
</dbReference>
<sequence length="168" mass="17790">MDAGAVTMPLSRVSTRRIRRHVRSWRDEVDVTSTPAVASGERCRRGWTRRRRPGAYRDASDLQPVCSSRWLLCRVPGTNTPASGPPVSPRKPRASHPRTISASRTGAAGRRPALGGVVVLQSGRTCAGVRVGGVQTASASPGKCNYSDAAGSIAPRPKGVACCTFKLA</sequence>
<protein>
    <submittedName>
        <fullName evidence="2">Uncharacterized protein</fullName>
    </submittedName>
</protein>
<evidence type="ECO:0000313" key="2">
    <source>
        <dbReference type="EMBL" id="KAF2115809.1"/>
    </source>
</evidence>
<dbReference type="AlphaFoldDB" id="A0A6A5Z8F7"/>
<dbReference type="EMBL" id="ML977322">
    <property type="protein sequence ID" value="KAF2115809.1"/>
    <property type="molecule type" value="Genomic_DNA"/>
</dbReference>
<gene>
    <name evidence="2" type="ORF">BDV96DRAFT_56885</name>
</gene>
<feature type="region of interest" description="Disordered" evidence="1">
    <location>
        <begin position="77"/>
        <end position="108"/>
    </location>
</feature>
<organism evidence="2 3">
    <name type="scientific">Lophiotrema nucula</name>
    <dbReference type="NCBI Taxonomy" id="690887"/>
    <lineage>
        <taxon>Eukaryota</taxon>
        <taxon>Fungi</taxon>
        <taxon>Dikarya</taxon>
        <taxon>Ascomycota</taxon>
        <taxon>Pezizomycotina</taxon>
        <taxon>Dothideomycetes</taxon>
        <taxon>Pleosporomycetidae</taxon>
        <taxon>Pleosporales</taxon>
        <taxon>Lophiotremataceae</taxon>
        <taxon>Lophiotrema</taxon>
    </lineage>
</organism>
<evidence type="ECO:0000256" key="1">
    <source>
        <dbReference type="SAM" id="MobiDB-lite"/>
    </source>
</evidence>
<reference evidence="2" key="1">
    <citation type="journal article" date="2020" name="Stud. Mycol.">
        <title>101 Dothideomycetes genomes: a test case for predicting lifestyles and emergence of pathogens.</title>
        <authorList>
            <person name="Haridas S."/>
            <person name="Albert R."/>
            <person name="Binder M."/>
            <person name="Bloem J."/>
            <person name="Labutti K."/>
            <person name="Salamov A."/>
            <person name="Andreopoulos B."/>
            <person name="Baker S."/>
            <person name="Barry K."/>
            <person name="Bills G."/>
            <person name="Bluhm B."/>
            <person name="Cannon C."/>
            <person name="Castanera R."/>
            <person name="Culley D."/>
            <person name="Daum C."/>
            <person name="Ezra D."/>
            <person name="Gonzalez J."/>
            <person name="Henrissat B."/>
            <person name="Kuo A."/>
            <person name="Liang C."/>
            <person name="Lipzen A."/>
            <person name="Lutzoni F."/>
            <person name="Magnuson J."/>
            <person name="Mondo S."/>
            <person name="Nolan M."/>
            <person name="Ohm R."/>
            <person name="Pangilinan J."/>
            <person name="Park H.-J."/>
            <person name="Ramirez L."/>
            <person name="Alfaro M."/>
            <person name="Sun H."/>
            <person name="Tritt A."/>
            <person name="Yoshinaga Y."/>
            <person name="Zwiers L.-H."/>
            <person name="Turgeon B."/>
            <person name="Goodwin S."/>
            <person name="Spatafora J."/>
            <person name="Crous P."/>
            <person name="Grigoriev I."/>
        </authorList>
    </citation>
    <scope>NUCLEOTIDE SEQUENCE</scope>
    <source>
        <strain evidence="2">CBS 627.86</strain>
    </source>
</reference>
<proteinExistence type="predicted"/>
<accession>A0A6A5Z8F7</accession>
<keyword evidence="3" id="KW-1185">Reference proteome</keyword>
<name>A0A6A5Z8F7_9PLEO</name>
<evidence type="ECO:0000313" key="3">
    <source>
        <dbReference type="Proteomes" id="UP000799770"/>
    </source>
</evidence>